<accession>A0A7G6E809</accession>
<dbReference type="AlphaFoldDB" id="A0A7G6E809"/>
<dbReference type="Proteomes" id="UP000515847">
    <property type="component" value="Chromosome"/>
</dbReference>
<dbReference type="EMBL" id="CP045798">
    <property type="protein sequence ID" value="QNB48213.1"/>
    <property type="molecule type" value="Genomic_DNA"/>
</dbReference>
<keyword evidence="2" id="KW-1185">Reference proteome</keyword>
<name>A0A7G6E809_THEFR</name>
<sequence>MDIYLSINNREQVIRLPVVPKEIKIQSDMDNTTFNTITLGDIKLIGLPALKTVSIQSFFPQQEYSFTRDKTYKGWEYVEIIVAWKARREPIRLIITETPINMACTIESFEYGPQDGTGDVYYTLSLSEFKFVQLEQRSV</sequence>
<dbReference type="KEGG" id="tfr:BR63_19220"/>
<evidence type="ECO:0000313" key="2">
    <source>
        <dbReference type="Proteomes" id="UP000515847"/>
    </source>
</evidence>
<evidence type="ECO:0000313" key="1">
    <source>
        <dbReference type="EMBL" id="QNB48213.1"/>
    </source>
</evidence>
<dbReference type="RefSeq" id="WP_034424977.1">
    <property type="nucleotide sequence ID" value="NZ_CP045798.1"/>
</dbReference>
<organism evidence="1 2">
    <name type="scientific">Thermanaerosceptrum fracticalcis</name>
    <dbReference type="NCBI Taxonomy" id="1712410"/>
    <lineage>
        <taxon>Bacteria</taxon>
        <taxon>Bacillati</taxon>
        <taxon>Bacillota</taxon>
        <taxon>Clostridia</taxon>
        <taxon>Eubacteriales</taxon>
        <taxon>Peptococcaceae</taxon>
        <taxon>Thermanaerosceptrum</taxon>
    </lineage>
</organism>
<evidence type="ECO:0008006" key="3">
    <source>
        <dbReference type="Google" id="ProtNLM"/>
    </source>
</evidence>
<dbReference type="OrthoDB" id="9800780at2"/>
<protein>
    <recommendedName>
        <fullName evidence="3">Phage portal protein</fullName>
    </recommendedName>
</protein>
<gene>
    <name evidence="1" type="ORF">BR63_19220</name>
</gene>
<reference evidence="1 2" key="1">
    <citation type="journal article" date="2019" name="Front. Microbiol.">
        <title>Thermoanaerosceptrum fracticalcis gen. nov. sp. nov., a Novel Fumarate-Fermenting Microorganism From a Deep Fractured Carbonate Aquifer of the US Great Basin.</title>
        <authorList>
            <person name="Hamilton-Brehm S.D."/>
            <person name="Stewart L.E."/>
            <person name="Zavarin M."/>
            <person name="Caldwell M."/>
            <person name="Lawson P.A."/>
            <person name="Onstott T.C."/>
            <person name="Grzymski J."/>
            <person name="Neveux I."/>
            <person name="Lollar B.S."/>
            <person name="Russell C.E."/>
            <person name="Moser D.P."/>
        </authorList>
    </citation>
    <scope>NUCLEOTIDE SEQUENCE [LARGE SCALE GENOMIC DNA]</scope>
    <source>
        <strain evidence="1 2">DRI-13</strain>
    </source>
</reference>
<proteinExistence type="predicted"/>